<name>A0A2S9INH3_9HYPH</name>
<organism evidence="1 2">
    <name type="scientific">Phyllobacterium phragmitis</name>
    <dbReference type="NCBI Taxonomy" id="2670329"/>
    <lineage>
        <taxon>Bacteria</taxon>
        <taxon>Pseudomonadati</taxon>
        <taxon>Pseudomonadota</taxon>
        <taxon>Alphaproteobacteria</taxon>
        <taxon>Hyphomicrobiales</taxon>
        <taxon>Phyllobacteriaceae</taxon>
        <taxon>Phyllobacterium</taxon>
    </lineage>
</organism>
<comment type="caution">
    <text evidence="1">The sequence shown here is derived from an EMBL/GenBank/DDBJ whole genome shotgun (WGS) entry which is preliminary data.</text>
</comment>
<evidence type="ECO:0000313" key="1">
    <source>
        <dbReference type="EMBL" id="PRD42074.1"/>
    </source>
</evidence>
<gene>
    <name evidence="1" type="ORF">C5748_18120</name>
</gene>
<dbReference type="RefSeq" id="WP_105743342.1">
    <property type="nucleotide sequence ID" value="NZ_PVBR01000014.1"/>
</dbReference>
<keyword evidence="2" id="KW-1185">Reference proteome</keyword>
<dbReference type="EMBL" id="PVBR01000014">
    <property type="protein sequence ID" value="PRD42074.1"/>
    <property type="molecule type" value="Genomic_DNA"/>
</dbReference>
<dbReference type="Proteomes" id="UP000239434">
    <property type="component" value="Unassembled WGS sequence"/>
</dbReference>
<proteinExistence type="predicted"/>
<sequence length="156" mass="17318">MAYAKETSAPVSKTEGEIKAVIRKYGATSFASFESGTAAMIAFEMRGRRVMLKLPLPDRTANEFTETPTGRWARSDQQAERAWEQACRARWRAFYLCVKAKLESVEAGIETFEDAFLAHIQMPDGMTVAEHVKPRIASAYETGNMQPLLPAPKGAN</sequence>
<reference evidence="1 2" key="1">
    <citation type="submission" date="2018-02" db="EMBL/GenBank/DDBJ databases">
        <title>The draft genome of Phyllobacterium sp. 1N-3.</title>
        <authorList>
            <person name="Liu L."/>
            <person name="Li L."/>
            <person name="Zhang X."/>
            <person name="Wang T."/>
            <person name="Liang L."/>
        </authorList>
    </citation>
    <scope>NUCLEOTIDE SEQUENCE [LARGE SCALE GENOMIC DNA]</scope>
    <source>
        <strain evidence="1 2">1N-3</strain>
    </source>
</reference>
<protein>
    <submittedName>
        <fullName evidence="1">Uncharacterized protein</fullName>
    </submittedName>
</protein>
<accession>A0A2S9INH3</accession>
<dbReference type="AlphaFoldDB" id="A0A2S9INH3"/>
<evidence type="ECO:0000313" key="2">
    <source>
        <dbReference type="Proteomes" id="UP000239434"/>
    </source>
</evidence>